<evidence type="ECO:0000313" key="2">
    <source>
        <dbReference type="Proteomes" id="UP000318943"/>
    </source>
</evidence>
<accession>A0ABY3ET18</accession>
<dbReference type="RefSeq" id="WP_144196742.1">
    <property type="nucleotide sequence ID" value="NZ_VCIZ01000002.1"/>
</dbReference>
<comment type="caution">
    <text evidence="1">The sequence shown here is derived from an EMBL/GenBank/DDBJ whole genome shotgun (WGS) entry which is preliminary data.</text>
</comment>
<name>A0ABY3ET18_9BURK</name>
<keyword evidence="2" id="KW-1185">Reference proteome</keyword>
<dbReference type="EMBL" id="VCIZ01000002">
    <property type="protein sequence ID" value="TSP14045.1"/>
    <property type="molecule type" value="Genomic_DNA"/>
</dbReference>
<reference evidence="1 2" key="1">
    <citation type="submission" date="2019-05" db="EMBL/GenBank/DDBJ databases">
        <title>Whole genome sequence analysis of Cupriavidus campinensis S14E4C strain.</title>
        <authorList>
            <person name="Abbaszade G."/>
            <person name="Szabo A."/>
            <person name="Toumi M."/>
            <person name="Toth E."/>
        </authorList>
    </citation>
    <scope>NUCLEOTIDE SEQUENCE [LARGE SCALE GENOMIC DNA]</scope>
    <source>
        <strain evidence="1 2">S14E4C</strain>
    </source>
</reference>
<evidence type="ECO:0000313" key="1">
    <source>
        <dbReference type="EMBL" id="TSP14045.1"/>
    </source>
</evidence>
<organism evidence="1 2">
    <name type="scientific">Cupriavidus campinensis</name>
    <dbReference type="NCBI Taxonomy" id="151783"/>
    <lineage>
        <taxon>Bacteria</taxon>
        <taxon>Pseudomonadati</taxon>
        <taxon>Pseudomonadota</taxon>
        <taxon>Betaproteobacteria</taxon>
        <taxon>Burkholderiales</taxon>
        <taxon>Burkholderiaceae</taxon>
        <taxon>Cupriavidus</taxon>
    </lineage>
</organism>
<sequence>MWIITRDHLHEKSPDTYSTCVGRGDCKKEVRLALPGVPKEARKAFDAELRKQMPFAFRLYDDDGELYYEGLSSDRDSETAFQPLDWAMADSGCTRIDYKQDDGTWETL</sequence>
<protein>
    <submittedName>
        <fullName evidence="1">Uncharacterized protein</fullName>
    </submittedName>
</protein>
<proteinExistence type="predicted"/>
<gene>
    <name evidence="1" type="ORF">FGG12_06130</name>
</gene>
<dbReference type="Proteomes" id="UP000318943">
    <property type="component" value="Unassembled WGS sequence"/>
</dbReference>